<dbReference type="GO" id="GO:0004140">
    <property type="term" value="F:dephospho-CoA kinase activity"/>
    <property type="evidence" value="ECO:0007669"/>
    <property type="project" value="UniProtKB-EC"/>
</dbReference>
<keyword evidence="5" id="KW-0963">Cytoplasm</keyword>
<keyword evidence="2 5" id="KW-0547">Nucleotide-binding</keyword>
<dbReference type="InterPro" id="IPR001977">
    <property type="entry name" value="Depp_CoAkinase"/>
</dbReference>
<dbReference type="EMBL" id="JBHMAA010000077">
    <property type="protein sequence ID" value="MFB9953348.1"/>
    <property type="molecule type" value="Genomic_DNA"/>
</dbReference>
<dbReference type="NCBIfam" id="TIGR00152">
    <property type="entry name" value="dephospho-CoA kinase"/>
    <property type="match status" value="1"/>
</dbReference>
<comment type="similarity">
    <text evidence="1 5">Belongs to the CoaE family.</text>
</comment>
<dbReference type="CDD" id="cd02022">
    <property type="entry name" value="DPCK"/>
    <property type="match status" value="1"/>
</dbReference>
<reference evidence="7 8" key="1">
    <citation type="submission" date="2024-09" db="EMBL/GenBank/DDBJ databases">
        <authorList>
            <person name="Sun Q."/>
            <person name="Mori K."/>
        </authorList>
    </citation>
    <scope>NUCLEOTIDE SEQUENCE [LARGE SCALE GENOMIC DNA]</scope>
    <source>
        <strain evidence="7 8">TBRC 4938</strain>
    </source>
</reference>
<evidence type="ECO:0000256" key="5">
    <source>
        <dbReference type="HAMAP-Rule" id="MF_00376"/>
    </source>
</evidence>
<keyword evidence="5 7" id="KW-0808">Transferase</keyword>
<accession>A0ABV6AVK8</accession>
<evidence type="ECO:0000313" key="8">
    <source>
        <dbReference type="Proteomes" id="UP001589692"/>
    </source>
</evidence>
<dbReference type="SUPFAM" id="SSF52540">
    <property type="entry name" value="P-loop containing nucleoside triphosphate hydrolases"/>
    <property type="match status" value="1"/>
</dbReference>
<dbReference type="Gene3D" id="3.40.50.300">
    <property type="entry name" value="P-loop containing nucleotide triphosphate hydrolases"/>
    <property type="match status" value="1"/>
</dbReference>
<comment type="pathway">
    <text evidence="5">Cofactor biosynthesis; coenzyme A biosynthesis; CoA from (R)-pantothenate: step 5/5.</text>
</comment>
<comment type="caution">
    <text evidence="7">The sequence shown here is derived from an EMBL/GenBank/DDBJ whole genome shotgun (WGS) entry which is preliminary data.</text>
</comment>
<dbReference type="EC" id="2.7.1.24" evidence="5 6"/>
<feature type="binding site" evidence="5">
    <location>
        <begin position="11"/>
        <end position="16"/>
    </location>
    <ligand>
        <name>ATP</name>
        <dbReference type="ChEBI" id="CHEBI:30616"/>
    </ligand>
</feature>
<keyword evidence="4 5" id="KW-0173">Coenzyme A biosynthesis</keyword>
<dbReference type="PANTHER" id="PTHR10695:SF46">
    <property type="entry name" value="BIFUNCTIONAL COENZYME A SYNTHASE-RELATED"/>
    <property type="match status" value="1"/>
</dbReference>
<name>A0ABV6AVK8_9HYPH</name>
<comment type="subcellular location">
    <subcellularLocation>
        <location evidence="5">Cytoplasm</location>
    </subcellularLocation>
</comment>
<evidence type="ECO:0000256" key="6">
    <source>
        <dbReference type="NCBIfam" id="TIGR00152"/>
    </source>
</evidence>
<dbReference type="InterPro" id="IPR027417">
    <property type="entry name" value="P-loop_NTPase"/>
</dbReference>
<sequence length="195" mass="21571">MIVIGLTGSIGMGKSTTAKMFAEEGIPVNDSDAVVHDLYRTDAVEPVGKAFPGTIADGVIDRRELSRQLAVAPEKFPILESIVHPLVRQREADFLKHHRQAGTGLVLLDIPLLFEVKAESRVDVIVVVTCDPQIQWERVLARPGMTEEKLAMILSRQLPDSEKRKRADFLVDTGLGLEAARERVREIIASLRDAK</sequence>
<organism evidence="7 8">
    <name type="scientific">Rhizobium puerariae</name>
    <dbReference type="NCBI Taxonomy" id="1585791"/>
    <lineage>
        <taxon>Bacteria</taxon>
        <taxon>Pseudomonadati</taxon>
        <taxon>Pseudomonadota</taxon>
        <taxon>Alphaproteobacteria</taxon>
        <taxon>Hyphomicrobiales</taxon>
        <taxon>Rhizobiaceae</taxon>
        <taxon>Rhizobium/Agrobacterium group</taxon>
        <taxon>Rhizobium</taxon>
    </lineage>
</organism>
<keyword evidence="5 7" id="KW-0418">Kinase</keyword>
<dbReference type="PROSITE" id="PS51219">
    <property type="entry name" value="DPCK"/>
    <property type="match status" value="1"/>
</dbReference>
<evidence type="ECO:0000256" key="4">
    <source>
        <dbReference type="ARBA" id="ARBA00022993"/>
    </source>
</evidence>
<protein>
    <recommendedName>
        <fullName evidence="5 6">Dephospho-CoA kinase</fullName>
        <ecNumber evidence="5 6">2.7.1.24</ecNumber>
    </recommendedName>
    <alternativeName>
        <fullName evidence="5">Dephosphocoenzyme A kinase</fullName>
    </alternativeName>
</protein>
<keyword evidence="8" id="KW-1185">Reference proteome</keyword>
<comment type="catalytic activity">
    <reaction evidence="5">
        <text>3'-dephospho-CoA + ATP = ADP + CoA + H(+)</text>
        <dbReference type="Rhea" id="RHEA:18245"/>
        <dbReference type="ChEBI" id="CHEBI:15378"/>
        <dbReference type="ChEBI" id="CHEBI:30616"/>
        <dbReference type="ChEBI" id="CHEBI:57287"/>
        <dbReference type="ChEBI" id="CHEBI:57328"/>
        <dbReference type="ChEBI" id="CHEBI:456216"/>
        <dbReference type="EC" id="2.7.1.24"/>
    </reaction>
</comment>
<comment type="function">
    <text evidence="5">Catalyzes the phosphorylation of the 3'-hydroxyl group of dephosphocoenzyme A to form coenzyme A.</text>
</comment>
<dbReference type="HAMAP" id="MF_00376">
    <property type="entry name" value="Dephospho_CoA_kinase"/>
    <property type="match status" value="1"/>
</dbReference>
<dbReference type="RefSeq" id="WP_377266141.1">
    <property type="nucleotide sequence ID" value="NZ_JBHMAA010000077.1"/>
</dbReference>
<dbReference type="Proteomes" id="UP001589692">
    <property type="component" value="Unassembled WGS sequence"/>
</dbReference>
<gene>
    <name evidence="5 7" type="primary">coaE</name>
    <name evidence="7" type="ORF">ACFFP0_31305</name>
</gene>
<evidence type="ECO:0000313" key="7">
    <source>
        <dbReference type="EMBL" id="MFB9953348.1"/>
    </source>
</evidence>
<keyword evidence="3 5" id="KW-0067">ATP-binding</keyword>
<dbReference type="Pfam" id="PF01121">
    <property type="entry name" value="CoaE"/>
    <property type="match status" value="1"/>
</dbReference>
<evidence type="ECO:0000256" key="3">
    <source>
        <dbReference type="ARBA" id="ARBA00022840"/>
    </source>
</evidence>
<proteinExistence type="inferred from homology"/>
<evidence type="ECO:0000256" key="2">
    <source>
        <dbReference type="ARBA" id="ARBA00022741"/>
    </source>
</evidence>
<evidence type="ECO:0000256" key="1">
    <source>
        <dbReference type="ARBA" id="ARBA00009018"/>
    </source>
</evidence>
<dbReference type="PANTHER" id="PTHR10695">
    <property type="entry name" value="DEPHOSPHO-COA KINASE-RELATED"/>
    <property type="match status" value="1"/>
</dbReference>